<evidence type="ECO:0000313" key="2">
    <source>
        <dbReference type="EMBL" id="GGA73528.1"/>
    </source>
</evidence>
<dbReference type="RefSeq" id="WP_188721840.1">
    <property type="nucleotide sequence ID" value="NZ_BMIF01000009.1"/>
</dbReference>
<dbReference type="EMBL" id="BMIF01000009">
    <property type="protein sequence ID" value="GGA73528.1"/>
    <property type="molecule type" value="Genomic_DNA"/>
</dbReference>
<proteinExistence type="predicted"/>
<gene>
    <name evidence="2" type="ORF">GCM10011385_29340</name>
</gene>
<accession>A0A916W7U6</accession>
<sequence length="342" mass="37001">MSVKDRILAALAKGDARDRGFRESVYRQVFAALEKSVKNNPELSADDVYRRREQILGIIEEIEKEFAAAEAQAMAAPSMDFVPEPSIPEPSLSGPEADFVPSISREERIAPQGGKRERARARKAEALLRDDGRDPKQKRKRWLPWWARLILWLVVLALLAWGGLWLWRQGEEAVRTGGASIEEIIGSNGAPLVGGNGPLLPSREDGQWVEIFNPSDTSTVQAANGAQASSDEQGEFISIGGTRAVTFTVDPGTLQQFAGRTATFSVRARAPEGESQIAVACDFGGMGKCNRLRYVVGATAADYLFEVDLANASASGGTISIVPDVEGKGRNLDIFGIAVTTE</sequence>
<reference evidence="2" key="1">
    <citation type="journal article" date="2014" name="Int. J. Syst. Evol. Microbiol.">
        <title>Complete genome sequence of Corynebacterium casei LMG S-19264T (=DSM 44701T), isolated from a smear-ripened cheese.</title>
        <authorList>
            <consortium name="US DOE Joint Genome Institute (JGI-PGF)"/>
            <person name="Walter F."/>
            <person name="Albersmeier A."/>
            <person name="Kalinowski J."/>
            <person name="Ruckert C."/>
        </authorList>
    </citation>
    <scope>NUCLEOTIDE SEQUENCE</scope>
    <source>
        <strain evidence="2">CGMCC 1.15320</strain>
    </source>
</reference>
<protein>
    <submittedName>
        <fullName evidence="2">Uncharacterized protein</fullName>
    </submittedName>
</protein>
<organism evidence="2 3">
    <name type="scientific">Nitratireductor aestuarii</name>
    <dbReference type="NCBI Taxonomy" id="1735103"/>
    <lineage>
        <taxon>Bacteria</taxon>
        <taxon>Pseudomonadati</taxon>
        <taxon>Pseudomonadota</taxon>
        <taxon>Alphaproteobacteria</taxon>
        <taxon>Hyphomicrobiales</taxon>
        <taxon>Phyllobacteriaceae</taxon>
        <taxon>Nitratireductor</taxon>
    </lineage>
</organism>
<evidence type="ECO:0000313" key="3">
    <source>
        <dbReference type="Proteomes" id="UP000636264"/>
    </source>
</evidence>
<keyword evidence="1" id="KW-0472">Membrane</keyword>
<comment type="caution">
    <text evidence="2">The sequence shown here is derived from an EMBL/GenBank/DDBJ whole genome shotgun (WGS) entry which is preliminary data.</text>
</comment>
<keyword evidence="1" id="KW-1133">Transmembrane helix</keyword>
<feature type="transmembrane region" description="Helical" evidence="1">
    <location>
        <begin position="145"/>
        <end position="167"/>
    </location>
</feature>
<name>A0A916W7U6_9HYPH</name>
<keyword evidence="1" id="KW-0812">Transmembrane</keyword>
<dbReference type="Proteomes" id="UP000636264">
    <property type="component" value="Unassembled WGS sequence"/>
</dbReference>
<reference evidence="2" key="2">
    <citation type="submission" date="2020-09" db="EMBL/GenBank/DDBJ databases">
        <authorList>
            <person name="Sun Q."/>
            <person name="Zhou Y."/>
        </authorList>
    </citation>
    <scope>NUCLEOTIDE SEQUENCE</scope>
    <source>
        <strain evidence="2">CGMCC 1.15320</strain>
    </source>
</reference>
<keyword evidence="3" id="KW-1185">Reference proteome</keyword>
<evidence type="ECO:0000256" key="1">
    <source>
        <dbReference type="SAM" id="Phobius"/>
    </source>
</evidence>
<dbReference type="AlphaFoldDB" id="A0A916W7U6"/>